<dbReference type="InterPro" id="IPR018060">
    <property type="entry name" value="HTH_AraC"/>
</dbReference>
<feature type="domain" description="HTH araC/xylS-type" evidence="7">
    <location>
        <begin position="232"/>
        <end position="330"/>
    </location>
</feature>
<dbReference type="PROSITE" id="PS01124">
    <property type="entry name" value="HTH_ARAC_FAMILY_2"/>
    <property type="match status" value="1"/>
</dbReference>
<dbReference type="InterPro" id="IPR011006">
    <property type="entry name" value="CheY-like_superfamily"/>
</dbReference>
<accession>A0A412Z9Q8</accession>
<evidence type="ECO:0000256" key="3">
    <source>
        <dbReference type="ARBA" id="ARBA00023125"/>
    </source>
</evidence>
<dbReference type="Proteomes" id="UP000284543">
    <property type="component" value="Unassembled WGS sequence"/>
</dbReference>
<dbReference type="Gene3D" id="1.10.10.60">
    <property type="entry name" value="Homeodomain-like"/>
    <property type="match status" value="2"/>
</dbReference>
<keyword evidence="2" id="KW-0805">Transcription regulation</keyword>
<dbReference type="Pfam" id="PF12833">
    <property type="entry name" value="HTH_18"/>
    <property type="match status" value="1"/>
</dbReference>
<dbReference type="PROSITE" id="PS50110">
    <property type="entry name" value="RESPONSE_REGULATORY"/>
    <property type="match status" value="1"/>
</dbReference>
<dbReference type="GO" id="GO:0043565">
    <property type="term" value="F:sequence-specific DNA binding"/>
    <property type="evidence" value="ECO:0007669"/>
    <property type="project" value="InterPro"/>
</dbReference>
<proteinExistence type="predicted"/>
<evidence type="ECO:0000256" key="6">
    <source>
        <dbReference type="PROSITE-ProRule" id="PRU00169"/>
    </source>
</evidence>
<dbReference type="InterPro" id="IPR020449">
    <property type="entry name" value="Tscrpt_reg_AraC-type_HTH"/>
</dbReference>
<evidence type="ECO:0000313" key="9">
    <source>
        <dbReference type="EMBL" id="RGV76804.1"/>
    </source>
</evidence>
<name>A0A412Z9Q8_9FIRM</name>
<dbReference type="Gene3D" id="3.40.50.2300">
    <property type="match status" value="1"/>
</dbReference>
<comment type="function">
    <text evidence="5">May play the central regulatory role in sporulation. It may be an element of the effector pathway responsible for the activation of sporulation genes in response to nutritional stress. Spo0A may act in concert with spo0H (a sigma factor) to control the expression of some genes that are critical to the sporulation process.</text>
</comment>
<evidence type="ECO:0000259" key="7">
    <source>
        <dbReference type="PROSITE" id="PS01124"/>
    </source>
</evidence>
<evidence type="ECO:0000256" key="1">
    <source>
        <dbReference type="ARBA" id="ARBA00018672"/>
    </source>
</evidence>
<feature type="domain" description="Response regulatory" evidence="8">
    <location>
        <begin position="3"/>
        <end position="119"/>
    </location>
</feature>
<keyword evidence="6" id="KW-0597">Phosphoprotein</keyword>
<dbReference type="InterPro" id="IPR009057">
    <property type="entry name" value="Homeodomain-like_sf"/>
</dbReference>
<dbReference type="GO" id="GO:0003700">
    <property type="term" value="F:DNA-binding transcription factor activity"/>
    <property type="evidence" value="ECO:0007669"/>
    <property type="project" value="InterPro"/>
</dbReference>
<feature type="modified residue" description="4-aspartylphosphate" evidence="6">
    <location>
        <position position="54"/>
    </location>
</feature>
<comment type="caution">
    <text evidence="9">The sequence shown here is derived from an EMBL/GenBank/DDBJ whole genome shotgun (WGS) entry which is preliminary data.</text>
</comment>
<sequence length="348" mass="40122">MYRVLIADDDILMREALNIMIAKDSAFKVVHMTGTGEGAVRACKEDVIDIVFMDMLMPGMTGLEASRIIHQSNPEINIYILSAHAANILIRSAAHSQVKDFLEKPITYNFLKKILENYKTEHEDSVQNQLETLASYLRNKNFGDFYGGIAGVIDEIYGIAGEDSVRLIKLFTYLGQNLLDTRSMYGDSGNISELFPINEVLILDRKTSELWLFRVMDFLFQQNSIGRYPLLENIFIYIEKHIKEDITLNSIIENCAISQGYLSRIFREQFQVSVTEYLHMKKLHLAKGYFYFTEDSIAEVAFRLGYNESSYFSKVFKKFENMTVKQYKNKIRQSSPEKKTETGRCGNR</sequence>
<protein>
    <recommendedName>
        <fullName evidence="1">Stage 0 sporulation protein A homolog</fullName>
    </recommendedName>
</protein>
<reference evidence="9 10" key="1">
    <citation type="submission" date="2018-08" db="EMBL/GenBank/DDBJ databases">
        <title>A genome reference for cultivated species of the human gut microbiota.</title>
        <authorList>
            <person name="Zou Y."/>
            <person name="Xue W."/>
            <person name="Luo G."/>
        </authorList>
    </citation>
    <scope>NUCLEOTIDE SEQUENCE [LARGE SCALE GENOMIC DNA]</scope>
    <source>
        <strain evidence="9 10">AF14-18</strain>
    </source>
</reference>
<evidence type="ECO:0000256" key="2">
    <source>
        <dbReference type="ARBA" id="ARBA00023015"/>
    </source>
</evidence>
<evidence type="ECO:0000256" key="4">
    <source>
        <dbReference type="ARBA" id="ARBA00023163"/>
    </source>
</evidence>
<dbReference type="AlphaFoldDB" id="A0A412Z9Q8"/>
<dbReference type="PANTHER" id="PTHR43280">
    <property type="entry name" value="ARAC-FAMILY TRANSCRIPTIONAL REGULATOR"/>
    <property type="match status" value="1"/>
</dbReference>
<evidence type="ECO:0000256" key="5">
    <source>
        <dbReference type="ARBA" id="ARBA00024867"/>
    </source>
</evidence>
<organism evidence="9 10">
    <name type="scientific">Enterocloster bolteae</name>
    <dbReference type="NCBI Taxonomy" id="208479"/>
    <lineage>
        <taxon>Bacteria</taxon>
        <taxon>Bacillati</taxon>
        <taxon>Bacillota</taxon>
        <taxon>Clostridia</taxon>
        <taxon>Lachnospirales</taxon>
        <taxon>Lachnospiraceae</taxon>
        <taxon>Enterocloster</taxon>
    </lineage>
</organism>
<dbReference type="SUPFAM" id="SSF52172">
    <property type="entry name" value="CheY-like"/>
    <property type="match status" value="1"/>
</dbReference>
<dbReference type="CDD" id="cd17546">
    <property type="entry name" value="REC_hyHK_CKI1_RcsC-like"/>
    <property type="match status" value="1"/>
</dbReference>
<dbReference type="InterPro" id="IPR001789">
    <property type="entry name" value="Sig_transdc_resp-reg_receiver"/>
</dbReference>
<dbReference type="SUPFAM" id="SSF46689">
    <property type="entry name" value="Homeodomain-like"/>
    <property type="match status" value="2"/>
</dbReference>
<dbReference type="SMART" id="SM00448">
    <property type="entry name" value="REC"/>
    <property type="match status" value="1"/>
</dbReference>
<keyword evidence="3" id="KW-0238">DNA-binding</keyword>
<gene>
    <name evidence="9" type="ORF">DWW02_09635</name>
</gene>
<dbReference type="GO" id="GO:0000160">
    <property type="term" value="P:phosphorelay signal transduction system"/>
    <property type="evidence" value="ECO:0007669"/>
    <property type="project" value="InterPro"/>
</dbReference>
<dbReference type="RefSeq" id="WP_002570894.1">
    <property type="nucleotide sequence ID" value="NZ_CAUHGS010000005.1"/>
</dbReference>
<dbReference type="PANTHER" id="PTHR43280:SF2">
    <property type="entry name" value="HTH-TYPE TRANSCRIPTIONAL REGULATOR EXSA"/>
    <property type="match status" value="1"/>
</dbReference>
<evidence type="ECO:0000259" key="8">
    <source>
        <dbReference type="PROSITE" id="PS50110"/>
    </source>
</evidence>
<evidence type="ECO:0000313" key="10">
    <source>
        <dbReference type="Proteomes" id="UP000284543"/>
    </source>
</evidence>
<dbReference type="SMART" id="SM00342">
    <property type="entry name" value="HTH_ARAC"/>
    <property type="match status" value="1"/>
</dbReference>
<dbReference type="EMBL" id="QRZM01000003">
    <property type="protein sequence ID" value="RGV76804.1"/>
    <property type="molecule type" value="Genomic_DNA"/>
</dbReference>
<dbReference type="PRINTS" id="PR00032">
    <property type="entry name" value="HTHARAC"/>
</dbReference>
<dbReference type="Pfam" id="PF00072">
    <property type="entry name" value="Response_reg"/>
    <property type="match status" value="1"/>
</dbReference>
<keyword evidence="4" id="KW-0804">Transcription</keyword>